<name>Q54QD6_DICDI</name>
<evidence type="ECO:0000259" key="1">
    <source>
        <dbReference type="Pfam" id="PF08719"/>
    </source>
</evidence>
<dbReference type="NCBIfam" id="TIGR02464">
    <property type="entry name" value="ribofla_fusion"/>
    <property type="match status" value="1"/>
</dbReference>
<dbReference type="EMBL" id="AAFI02000058">
    <property type="protein sequence ID" value="EAL65450.1"/>
    <property type="molecule type" value="Genomic_DNA"/>
</dbReference>
<dbReference type="RefSeq" id="XP_638808.1">
    <property type="nucleotide sequence ID" value="XM_633716.1"/>
</dbReference>
<dbReference type="STRING" id="44689.Q54QD6"/>
<comment type="caution">
    <text evidence="2">The sequence shown here is derived from an EMBL/GenBank/DDBJ whole genome shotgun (WGS) entry which is preliminary data.</text>
</comment>
<dbReference type="SUPFAM" id="SSF143990">
    <property type="entry name" value="YbiA-like"/>
    <property type="match status" value="1"/>
</dbReference>
<evidence type="ECO:0000313" key="2">
    <source>
        <dbReference type="EMBL" id="EAL65450.1"/>
    </source>
</evidence>
<dbReference type="SMR" id="Q54QD6"/>
<keyword evidence="3" id="KW-1185">Reference proteome</keyword>
<protein>
    <recommendedName>
        <fullName evidence="1">NADAR domain-containing protein</fullName>
    </recommendedName>
</protein>
<evidence type="ECO:0000313" key="3">
    <source>
        <dbReference type="Proteomes" id="UP000002195"/>
    </source>
</evidence>
<dbReference type="FunCoup" id="Q54QD6">
    <property type="interactions" value="1"/>
</dbReference>
<dbReference type="eggNOG" id="ENOG502S5B2">
    <property type="taxonomic scope" value="Eukaryota"/>
</dbReference>
<sequence length="154" mass="17741">MSDDEHVINFYRPNEIPYGPFSNFSRHTVFYNNVLAKTSEHIFQAMKFEGTQHFNDVLNTKTPGDSAKMGRDRKRPLRKDWEGVKDELMYEICLAKFSQHKDIQKILLETGDATLVEHTGNDSYWGDGGDGSGRNQLGKTLMRVRETIKNNIKN</sequence>
<feature type="domain" description="NADAR" evidence="1">
    <location>
        <begin position="10"/>
        <end position="148"/>
    </location>
</feature>
<dbReference type="InterPro" id="IPR012816">
    <property type="entry name" value="NADAR"/>
</dbReference>
<organism evidence="2 3">
    <name type="scientific">Dictyostelium discoideum</name>
    <name type="common">Social amoeba</name>
    <dbReference type="NCBI Taxonomy" id="44689"/>
    <lineage>
        <taxon>Eukaryota</taxon>
        <taxon>Amoebozoa</taxon>
        <taxon>Evosea</taxon>
        <taxon>Eumycetozoa</taxon>
        <taxon>Dictyostelia</taxon>
        <taxon>Dictyosteliales</taxon>
        <taxon>Dictyosteliaceae</taxon>
        <taxon>Dictyostelium</taxon>
    </lineage>
</organism>
<proteinExistence type="predicted"/>
<dbReference type="VEuPathDB" id="AmoebaDB:DDB_G0283925"/>
<dbReference type="PaxDb" id="44689-DDB0185753"/>
<dbReference type="Proteomes" id="UP000002195">
    <property type="component" value="Unassembled WGS sequence"/>
</dbReference>
<dbReference type="AlphaFoldDB" id="Q54QD6"/>
<dbReference type="CDD" id="cd15457">
    <property type="entry name" value="NADAR"/>
    <property type="match status" value="1"/>
</dbReference>
<dbReference type="dictyBase" id="DDB_G0283925"/>
<reference evidence="2 3" key="1">
    <citation type="journal article" date="2005" name="Nature">
        <title>The genome of the social amoeba Dictyostelium discoideum.</title>
        <authorList>
            <consortium name="The Dictyostelium discoideum Sequencing Consortium"/>
            <person name="Eichinger L."/>
            <person name="Pachebat J.A."/>
            <person name="Glockner G."/>
            <person name="Rajandream M.A."/>
            <person name="Sucgang R."/>
            <person name="Berriman M."/>
            <person name="Song J."/>
            <person name="Olsen R."/>
            <person name="Szafranski K."/>
            <person name="Xu Q."/>
            <person name="Tunggal B."/>
            <person name="Kummerfeld S."/>
            <person name="Madera M."/>
            <person name="Konfortov B.A."/>
            <person name="Rivero F."/>
            <person name="Bankier A.T."/>
            <person name="Lehmann R."/>
            <person name="Hamlin N."/>
            <person name="Davies R."/>
            <person name="Gaudet P."/>
            <person name="Fey P."/>
            <person name="Pilcher K."/>
            <person name="Chen G."/>
            <person name="Saunders D."/>
            <person name="Sodergren E."/>
            <person name="Davis P."/>
            <person name="Kerhornou A."/>
            <person name="Nie X."/>
            <person name="Hall N."/>
            <person name="Anjard C."/>
            <person name="Hemphill L."/>
            <person name="Bason N."/>
            <person name="Farbrother P."/>
            <person name="Desany B."/>
            <person name="Just E."/>
            <person name="Morio T."/>
            <person name="Rost R."/>
            <person name="Churcher C."/>
            <person name="Cooper J."/>
            <person name="Haydock S."/>
            <person name="van Driessche N."/>
            <person name="Cronin A."/>
            <person name="Goodhead I."/>
            <person name="Muzny D."/>
            <person name="Mourier T."/>
            <person name="Pain A."/>
            <person name="Lu M."/>
            <person name="Harper D."/>
            <person name="Lindsay R."/>
            <person name="Hauser H."/>
            <person name="James K."/>
            <person name="Quiles M."/>
            <person name="Madan Babu M."/>
            <person name="Saito T."/>
            <person name="Buchrieser C."/>
            <person name="Wardroper A."/>
            <person name="Felder M."/>
            <person name="Thangavelu M."/>
            <person name="Johnson D."/>
            <person name="Knights A."/>
            <person name="Loulseged H."/>
            <person name="Mungall K."/>
            <person name="Oliver K."/>
            <person name="Price C."/>
            <person name="Quail M.A."/>
            <person name="Urushihara H."/>
            <person name="Hernandez J."/>
            <person name="Rabbinowitsch E."/>
            <person name="Steffen D."/>
            <person name="Sanders M."/>
            <person name="Ma J."/>
            <person name="Kohara Y."/>
            <person name="Sharp S."/>
            <person name="Simmonds M."/>
            <person name="Spiegler S."/>
            <person name="Tivey A."/>
            <person name="Sugano S."/>
            <person name="White B."/>
            <person name="Walker D."/>
            <person name="Woodward J."/>
            <person name="Winckler T."/>
            <person name="Tanaka Y."/>
            <person name="Shaulsky G."/>
            <person name="Schleicher M."/>
            <person name="Weinstock G."/>
            <person name="Rosenthal A."/>
            <person name="Cox E.C."/>
            <person name="Chisholm R.L."/>
            <person name="Gibbs R."/>
            <person name="Loomis W.F."/>
            <person name="Platzer M."/>
            <person name="Kay R.R."/>
            <person name="Williams J."/>
            <person name="Dear P.H."/>
            <person name="Noegel A.A."/>
            <person name="Barrell B."/>
            <person name="Kuspa A."/>
        </authorList>
    </citation>
    <scope>NUCLEOTIDE SEQUENCE [LARGE SCALE GENOMIC DNA]</scope>
    <source>
        <strain evidence="2 3">AX4</strain>
    </source>
</reference>
<dbReference type="Gene3D" id="1.10.357.40">
    <property type="entry name" value="YbiA-like"/>
    <property type="match status" value="1"/>
</dbReference>
<gene>
    <name evidence="2" type="ORF">DDB_G0283925</name>
</gene>
<dbReference type="KEGG" id="ddi:DDB_G0283925"/>
<dbReference type="InParanoid" id="Q54QD6"/>
<dbReference type="InterPro" id="IPR037238">
    <property type="entry name" value="YbiA-like_sf"/>
</dbReference>
<accession>Q54QD6</accession>
<dbReference type="Pfam" id="PF08719">
    <property type="entry name" value="NADAR"/>
    <property type="match status" value="1"/>
</dbReference>
<dbReference type="OMA" id="YFWGCGA"/>
<dbReference type="PhylomeDB" id="Q54QD6"/>
<dbReference type="HOGENOM" id="CLU_084247_3_1_1"/>
<dbReference type="GeneID" id="8624332"/>